<dbReference type="Pfam" id="PF14759">
    <property type="entry name" value="Reductase_C"/>
    <property type="match status" value="1"/>
</dbReference>
<keyword evidence="3" id="KW-0274">FAD</keyword>
<dbReference type="GO" id="GO:0016651">
    <property type="term" value="F:oxidoreductase activity, acting on NAD(P)H"/>
    <property type="evidence" value="ECO:0007669"/>
    <property type="project" value="TreeGrafter"/>
</dbReference>
<comment type="caution">
    <text evidence="7">The sequence shown here is derived from an EMBL/GenBank/DDBJ whole genome shotgun (WGS) entry which is preliminary data.</text>
</comment>
<evidence type="ECO:0000313" key="8">
    <source>
        <dbReference type="Proteomes" id="UP000298154"/>
    </source>
</evidence>
<dbReference type="Proteomes" id="UP000298154">
    <property type="component" value="Unassembled WGS sequence"/>
</dbReference>
<evidence type="ECO:0000259" key="6">
    <source>
        <dbReference type="Pfam" id="PF14759"/>
    </source>
</evidence>
<dbReference type="InterPro" id="IPR036188">
    <property type="entry name" value="FAD/NAD-bd_sf"/>
</dbReference>
<dbReference type="Pfam" id="PF07992">
    <property type="entry name" value="Pyr_redox_2"/>
    <property type="match status" value="1"/>
</dbReference>
<gene>
    <name evidence="7" type="ORF">E3T47_03890</name>
</gene>
<dbReference type="RefSeq" id="WP_134554481.1">
    <property type="nucleotide sequence ID" value="NZ_SOHK01000007.1"/>
</dbReference>
<keyword evidence="4" id="KW-0560">Oxidoreductase</keyword>
<dbReference type="PANTHER" id="PTHR43557:SF2">
    <property type="entry name" value="RIESKE DOMAIN-CONTAINING PROTEIN-RELATED"/>
    <property type="match status" value="1"/>
</dbReference>
<name>A0A4R9APQ8_9MICO</name>
<dbReference type="GO" id="GO:0005737">
    <property type="term" value="C:cytoplasm"/>
    <property type="evidence" value="ECO:0007669"/>
    <property type="project" value="TreeGrafter"/>
</dbReference>
<accession>A0A4R9APQ8</accession>
<proteinExistence type="predicted"/>
<dbReference type="AlphaFoldDB" id="A0A4R9APQ8"/>
<dbReference type="Gene3D" id="3.30.390.30">
    <property type="match status" value="1"/>
</dbReference>
<evidence type="ECO:0000256" key="2">
    <source>
        <dbReference type="ARBA" id="ARBA00022630"/>
    </source>
</evidence>
<evidence type="ECO:0000313" key="7">
    <source>
        <dbReference type="EMBL" id="TFD67768.1"/>
    </source>
</evidence>
<feature type="domain" description="FAD/NAD(P)-binding" evidence="5">
    <location>
        <begin position="6"/>
        <end position="304"/>
    </location>
</feature>
<dbReference type="Gene3D" id="3.50.50.60">
    <property type="entry name" value="FAD/NAD(P)-binding domain"/>
    <property type="match status" value="2"/>
</dbReference>
<evidence type="ECO:0000256" key="4">
    <source>
        <dbReference type="ARBA" id="ARBA00023002"/>
    </source>
</evidence>
<reference evidence="7 8" key="1">
    <citation type="submission" date="2019-03" db="EMBL/GenBank/DDBJ databases">
        <title>Genomics of glacier-inhabiting Cryobacterium strains.</title>
        <authorList>
            <person name="Liu Q."/>
            <person name="Xin Y.-H."/>
        </authorList>
    </citation>
    <scope>NUCLEOTIDE SEQUENCE [LARGE SCALE GENOMIC DNA]</scope>
    <source>
        <strain evidence="7 8">Sr36</strain>
    </source>
</reference>
<feature type="domain" description="Reductase C-terminal" evidence="6">
    <location>
        <begin position="324"/>
        <end position="408"/>
    </location>
</feature>
<evidence type="ECO:0000256" key="3">
    <source>
        <dbReference type="ARBA" id="ARBA00022827"/>
    </source>
</evidence>
<protein>
    <submittedName>
        <fullName evidence="7">NAD(P)/FAD-dependent oxidoreductase</fullName>
    </submittedName>
</protein>
<comment type="cofactor">
    <cofactor evidence="1">
        <name>FAD</name>
        <dbReference type="ChEBI" id="CHEBI:57692"/>
    </cofactor>
</comment>
<dbReference type="OrthoDB" id="1145at2"/>
<sequence>MPNSQSYVIVGAGLAGASAARTLREEGFTGPIQLIGAEAHRPYIRPPLSKGYLSGSSDRDSVYVDPQDWYAQHDVDLLLDTSVARVDAARRLIHTDAGEAFAYSKLLLTTGSSSRRLSIPGADLEGVHYLRTLEDSDTLRSLLAGGGMRLVLIGSGWIGMEVAATARTLGNDVTILERDPIPLANALGDELGQMFADLHEQNGVTLRRSVSVESVVGKNGRASAVRLESGEVIPADLVLVGIGATPNVQLAHSAGLAIDNGIFVDASLRTSDPAIYAAGDIANAYHPVAKVRLRSEHWANALNGGKLAARSMLGQNVSYDDIPYFYTDQFDVGMEYSGFGPLARGADVVYRGDRAGREFIAFWVAGKKVVAGMNVNVWDVNEAVQGLIRRGNQIDRARLADADVPLDSL</sequence>
<dbReference type="SUPFAM" id="SSF55424">
    <property type="entry name" value="FAD/NAD-linked reductases, dimerisation (C-terminal) domain"/>
    <property type="match status" value="1"/>
</dbReference>
<dbReference type="InterPro" id="IPR023753">
    <property type="entry name" value="FAD/NAD-binding_dom"/>
</dbReference>
<dbReference type="EMBL" id="SOHK01000007">
    <property type="protein sequence ID" value="TFD67768.1"/>
    <property type="molecule type" value="Genomic_DNA"/>
</dbReference>
<organism evidence="7 8">
    <name type="scientific">Cryobacterium ruanii</name>
    <dbReference type="NCBI Taxonomy" id="1259197"/>
    <lineage>
        <taxon>Bacteria</taxon>
        <taxon>Bacillati</taxon>
        <taxon>Actinomycetota</taxon>
        <taxon>Actinomycetes</taxon>
        <taxon>Micrococcales</taxon>
        <taxon>Microbacteriaceae</taxon>
        <taxon>Cryobacterium</taxon>
    </lineage>
</organism>
<keyword evidence="8" id="KW-1185">Reference proteome</keyword>
<dbReference type="InterPro" id="IPR016156">
    <property type="entry name" value="FAD/NAD-linked_Rdtase_dimer_sf"/>
</dbReference>
<dbReference type="SUPFAM" id="SSF51905">
    <property type="entry name" value="FAD/NAD(P)-binding domain"/>
    <property type="match status" value="1"/>
</dbReference>
<evidence type="ECO:0000259" key="5">
    <source>
        <dbReference type="Pfam" id="PF07992"/>
    </source>
</evidence>
<dbReference type="InterPro" id="IPR050446">
    <property type="entry name" value="FAD-oxidoreductase/Apoptosis"/>
</dbReference>
<dbReference type="PANTHER" id="PTHR43557">
    <property type="entry name" value="APOPTOSIS-INDUCING FACTOR 1"/>
    <property type="match status" value="1"/>
</dbReference>
<keyword evidence="2" id="KW-0285">Flavoprotein</keyword>
<dbReference type="PRINTS" id="PR00411">
    <property type="entry name" value="PNDRDTASEI"/>
</dbReference>
<evidence type="ECO:0000256" key="1">
    <source>
        <dbReference type="ARBA" id="ARBA00001974"/>
    </source>
</evidence>
<dbReference type="PRINTS" id="PR00368">
    <property type="entry name" value="FADPNR"/>
</dbReference>
<dbReference type="InterPro" id="IPR028202">
    <property type="entry name" value="Reductase_C"/>
</dbReference>